<dbReference type="InterPro" id="IPR036365">
    <property type="entry name" value="PGBD-like_sf"/>
</dbReference>
<evidence type="ECO:0000256" key="4">
    <source>
        <dbReference type="SAM" id="Phobius"/>
    </source>
</evidence>
<dbReference type="EMBL" id="VFNX01000007">
    <property type="protein sequence ID" value="TQK79215.1"/>
    <property type="molecule type" value="Genomic_DNA"/>
</dbReference>
<dbReference type="InterPro" id="IPR050465">
    <property type="entry name" value="UPF0194_transport"/>
</dbReference>
<dbReference type="PANTHER" id="PTHR32347">
    <property type="entry name" value="EFFLUX SYSTEM COMPONENT YKNX-RELATED"/>
    <property type="match status" value="1"/>
</dbReference>
<feature type="compositionally biased region" description="Low complexity" evidence="3">
    <location>
        <begin position="209"/>
        <end position="231"/>
    </location>
</feature>
<keyword evidence="7" id="KW-1185">Reference proteome</keyword>
<comment type="caution">
    <text evidence="6">The sequence shown here is derived from an EMBL/GenBank/DDBJ whole genome shotgun (WGS) entry which is preliminary data.</text>
</comment>
<sequence>MKRSRTHSRESADELAEVTGGSRLDRHRRWTVVTACCAAVLSAGGMFAAQWVQSPAEAAARTQAPRPSVITAPVVRQVLQNTVVFRGTFSNGRTISVTPTSVAATGNGSQPTALLVTGVFVHSGQSIKAGRPLVEYDERPVFALPGTLPMYRDLTIGEKGKDVAQLQKGLRSLGWPTGSDPSGTFGSGTAAAVRHMYTAMGYSVPLTTSANTSTADSTSGASGTADADAAAVQPSGDIRKSRSSDAPRPTVPEPTVMLPASEAVFVPSLPARVVSVPVQVGDTVKGPVITLARGDMTLTGFLDPSERRLIGTGMKADVLAEATGVQATGVVDSVGAVVVPGSGADKTMPDSGTTTPQNGSAYVPVRIKSSGRWDKKFADQDVRITITAAATSGAVTAVPEAAVSAGADARTTVTVVTASGTQLVVPVTVGVSADGLVQVTPVGGHTLRAGDRVVVGR</sequence>
<keyword evidence="4" id="KW-1133">Transmembrane helix</keyword>
<proteinExistence type="predicted"/>
<feature type="region of interest" description="Disordered" evidence="3">
    <location>
        <begin position="1"/>
        <end position="20"/>
    </location>
</feature>
<reference evidence="6 7" key="1">
    <citation type="submission" date="2019-06" db="EMBL/GenBank/DDBJ databases">
        <title>Sequencing the genomes of 1000 actinobacteria strains.</title>
        <authorList>
            <person name="Klenk H.-P."/>
        </authorList>
    </citation>
    <scope>NUCLEOTIDE SEQUENCE [LARGE SCALE GENOMIC DNA]</scope>
    <source>
        <strain evidence="6 7">DSM 41929</strain>
    </source>
</reference>
<dbReference type="GO" id="GO:0030313">
    <property type="term" value="C:cell envelope"/>
    <property type="evidence" value="ECO:0007669"/>
    <property type="project" value="UniProtKB-SubCell"/>
</dbReference>
<evidence type="ECO:0000313" key="6">
    <source>
        <dbReference type="EMBL" id="TQK79215.1"/>
    </source>
</evidence>
<dbReference type="RefSeq" id="WP_107100665.1">
    <property type="nucleotide sequence ID" value="NZ_JBPJFI010000003.1"/>
</dbReference>
<evidence type="ECO:0000256" key="3">
    <source>
        <dbReference type="SAM" id="MobiDB-lite"/>
    </source>
</evidence>
<feature type="domain" description="Peptidoglycan binding-like" evidence="5">
    <location>
        <begin position="160"/>
        <end position="196"/>
    </location>
</feature>
<evidence type="ECO:0000313" key="7">
    <source>
        <dbReference type="Proteomes" id="UP000318103"/>
    </source>
</evidence>
<evidence type="ECO:0000256" key="2">
    <source>
        <dbReference type="ARBA" id="ARBA00023054"/>
    </source>
</evidence>
<keyword evidence="4" id="KW-0472">Membrane</keyword>
<dbReference type="PANTHER" id="PTHR32347:SF23">
    <property type="entry name" value="BLL5650 PROTEIN"/>
    <property type="match status" value="1"/>
</dbReference>
<dbReference type="SUPFAM" id="SSF47090">
    <property type="entry name" value="PGBD-like"/>
    <property type="match status" value="1"/>
</dbReference>
<dbReference type="Gene3D" id="2.40.420.20">
    <property type="match status" value="1"/>
</dbReference>
<keyword evidence="2" id="KW-0175">Coiled coil</keyword>
<feature type="transmembrane region" description="Helical" evidence="4">
    <location>
        <begin position="30"/>
        <end position="52"/>
    </location>
</feature>
<dbReference type="InterPro" id="IPR036366">
    <property type="entry name" value="PGBDSf"/>
</dbReference>
<protein>
    <submittedName>
        <fullName evidence="6">Putative peptidoglycan binding protein</fullName>
    </submittedName>
</protein>
<comment type="subcellular location">
    <subcellularLocation>
        <location evidence="1">Cell envelope</location>
    </subcellularLocation>
</comment>
<dbReference type="InterPro" id="IPR002477">
    <property type="entry name" value="Peptidoglycan-bd-like"/>
</dbReference>
<keyword evidence="4" id="KW-0812">Transmembrane</keyword>
<name>A0A542SX79_9ACTN</name>
<evidence type="ECO:0000256" key="1">
    <source>
        <dbReference type="ARBA" id="ARBA00004196"/>
    </source>
</evidence>
<organism evidence="6 7">
    <name type="scientific">Streptomyces puniciscabiei</name>
    <dbReference type="NCBI Taxonomy" id="164348"/>
    <lineage>
        <taxon>Bacteria</taxon>
        <taxon>Bacillati</taxon>
        <taxon>Actinomycetota</taxon>
        <taxon>Actinomycetes</taxon>
        <taxon>Kitasatosporales</taxon>
        <taxon>Streptomycetaceae</taxon>
        <taxon>Streptomyces</taxon>
    </lineage>
</organism>
<evidence type="ECO:0000259" key="5">
    <source>
        <dbReference type="Pfam" id="PF01471"/>
    </source>
</evidence>
<dbReference type="AlphaFoldDB" id="A0A542SX79"/>
<feature type="region of interest" description="Disordered" evidence="3">
    <location>
        <begin position="209"/>
        <end position="255"/>
    </location>
</feature>
<dbReference type="Proteomes" id="UP000318103">
    <property type="component" value="Unassembled WGS sequence"/>
</dbReference>
<accession>A0A542SX79</accession>
<gene>
    <name evidence="6" type="ORF">FB563_8207</name>
</gene>
<dbReference type="Pfam" id="PF01471">
    <property type="entry name" value="PG_binding_1"/>
    <property type="match status" value="1"/>
</dbReference>
<dbReference type="OrthoDB" id="3268648at2"/>
<dbReference type="Gene3D" id="1.10.101.10">
    <property type="entry name" value="PGBD-like superfamily/PGBD"/>
    <property type="match status" value="1"/>
</dbReference>